<dbReference type="InterPro" id="IPR013830">
    <property type="entry name" value="SGNH_hydro"/>
</dbReference>
<evidence type="ECO:0000256" key="2">
    <source>
        <dbReference type="SAM" id="MobiDB-lite"/>
    </source>
</evidence>
<dbReference type="Gene3D" id="3.40.50.1110">
    <property type="entry name" value="SGNH hydrolase"/>
    <property type="match status" value="1"/>
</dbReference>
<feature type="transmembrane region" description="Helical" evidence="3">
    <location>
        <begin position="72"/>
        <end position="90"/>
    </location>
</feature>
<dbReference type="Proteomes" id="UP001153069">
    <property type="component" value="Unassembled WGS sequence"/>
</dbReference>
<dbReference type="EMBL" id="CAICTM010002114">
    <property type="protein sequence ID" value="CAB9527967.1"/>
    <property type="molecule type" value="Genomic_DNA"/>
</dbReference>
<feature type="compositionally biased region" description="Polar residues" evidence="2">
    <location>
        <begin position="420"/>
        <end position="430"/>
    </location>
</feature>
<accession>A0A9N8HW89</accession>
<feature type="compositionally biased region" description="Basic residues" evidence="2">
    <location>
        <begin position="13"/>
        <end position="25"/>
    </location>
</feature>
<dbReference type="OrthoDB" id="505607at2759"/>
<evidence type="ECO:0000313" key="6">
    <source>
        <dbReference type="Proteomes" id="UP001153069"/>
    </source>
</evidence>
<keyword evidence="3" id="KW-1133">Transmembrane helix</keyword>
<proteinExistence type="inferred from homology"/>
<keyword evidence="3" id="KW-0812">Transmembrane</keyword>
<feature type="compositionally biased region" description="Acidic residues" evidence="2">
    <location>
        <begin position="113"/>
        <end position="127"/>
    </location>
</feature>
<gene>
    <name evidence="5" type="ORF">SEMRO_2116_G315200.1</name>
</gene>
<dbReference type="PANTHER" id="PTHR11852:SF0">
    <property type="entry name" value="PLATELET-ACTIVATING FACTOR ACETYLHYDROLASE IB SUBUNIT BETA HOMOLOG"/>
    <property type="match status" value="1"/>
</dbReference>
<evidence type="ECO:0000259" key="4">
    <source>
        <dbReference type="Pfam" id="PF13472"/>
    </source>
</evidence>
<feature type="domain" description="SGNH hydrolase-type esterase" evidence="4">
    <location>
        <begin position="212"/>
        <end position="333"/>
    </location>
</feature>
<feature type="region of interest" description="Disordered" evidence="2">
    <location>
        <begin position="1"/>
        <end position="37"/>
    </location>
</feature>
<name>A0A9N8HW89_9STRA</name>
<dbReference type="InterPro" id="IPR036514">
    <property type="entry name" value="SGNH_hydro_sf"/>
</dbReference>
<dbReference type="Pfam" id="PF13472">
    <property type="entry name" value="Lipase_GDSL_2"/>
    <property type="match status" value="1"/>
</dbReference>
<comment type="caution">
    <text evidence="5">The sequence shown here is derived from an EMBL/GenBank/DDBJ whole genome shotgun (WGS) entry which is preliminary data.</text>
</comment>
<dbReference type="SUPFAM" id="SSF52266">
    <property type="entry name" value="SGNH hydrolase"/>
    <property type="match status" value="1"/>
</dbReference>
<dbReference type="AlphaFoldDB" id="A0A9N8HW89"/>
<keyword evidence="6" id="KW-1185">Reference proteome</keyword>
<evidence type="ECO:0000313" key="5">
    <source>
        <dbReference type="EMBL" id="CAB9527967.1"/>
    </source>
</evidence>
<sequence>MMPKAPSTPQGVRKTRSAKPSKKAGLKPGGRLNTGSTNREVYFQVNLHDLDAYTQQVLEAERARRRLCFCRFLFLSLVVGLVSSGFWTFGDAKAHAGLLGAFGHNSSSLQGADNDDKDNDNDNDNDNDYQMTTCERHLNGNMSFHQLFQQVKNDPLDSKRCRPETDACVWQNPTVGKTRGISDGWNREFLYNKEQIDDWVHNKNYSLDVVLVGDSLVEHMEGKELGKEQTSLRRDHDVFDQLFNKSDGGALDGLALGIGGDRCANLLYRLTNGELTKAFNPKVWWIVVGTEDWEFGSTPAAILAGVIAIVNAIRSVHPDTQIVINSLLPHQVDDESIRQVNLMLGCYVYSESLREEPNHDQDRKLHFFNATEIFLKENKHGELVVNSGFMMRMPNGEESNPDAHGEFLWGKRIVESVQKITDNNNSGSRGSNHENRRSRRKLGGIGFLS</sequence>
<comment type="similarity">
    <text evidence="1">Belongs to the 'GDSL' lipolytic enzyme family. Platelet-activating factor acetylhydrolase IB beta/gamma subunits subfamily.</text>
</comment>
<protein>
    <submittedName>
        <fullName evidence="5">Platelet-activating factor acetylhydrolase IB subunit beta</fullName>
    </submittedName>
</protein>
<dbReference type="PANTHER" id="PTHR11852">
    <property type="entry name" value="PLATELET-ACTIVATING FACTOR ACETYLHYDROLASE"/>
    <property type="match status" value="1"/>
</dbReference>
<keyword evidence="3" id="KW-0472">Membrane</keyword>
<organism evidence="5 6">
    <name type="scientific">Seminavis robusta</name>
    <dbReference type="NCBI Taxonomy" id="568900"/>
    <lineage>
        <taxon>Eukaryota</taxon>
        <taxon>Sar</taxon>
        <taxon>Stramenopiles</taxon>
        <taxon>Ochrophyta</taxon>
        <taxon>Bacillariophyta</taxon>
        <taxon>Bacillariophyceae</taxon>
        <taxon>Bacillariophycidae</taxon>
        <taxon>Naviculales</taxon>
        <taxon>Naviculaceae</taxon>
        <taxon>Seminavis</taxon>
    </lineage>
</organism>
<feature type="region of interest" description="Disordered" evidence="2">
    <location>
        <begin position="108"/>
        <end position="131"/>
    </location>
</feature>
<reference evidence="5" key="1">
    <citation type="submission" date="2020-06" db="EMBL/GenBank/DDBJ databases">
        <authorList>
            <consortium name="Plant Systems Biology data submission"/>
        </authorList>
    </citation>
    <scope>NUCLEOTIDE SEQUENCE</scope>
    <source>
        <strain evidence="5">D6</strain>
    </source>
</reference>
<feature type="region of interest" description="Disordered" evidence="2">
    <location>
        <begin position="420"/>
        <end position="449"/>
    </location>
</feature>
<evidence type="ECO:0000256" key="3">
    <source>
        <dbReference type="SAM" id="Phobius"/>
    </source>
</evidence>
<evidence type="ECO:0000256" key="1">
    <source>
        <dbReference type="ARBA" id="ARBA00038184"/>
    </source>
</evidence>